<protein>
    <recommendedName>
        <fullName evidence="2">Protein kinase domain-containing protein</fullName>
    </recommendedName>
</protein>
<dbReference type="Pfam" id="PF00069">
    <property type="entry name" value="Pkinase"/>
    <property type="match status" value="1"/>
</dbReference>
<dbReference type="InterPro" id="IPR053235">
    <property type="entry name" value="Ser_Thr_kinase"/>
</dbReference>
<dbReference type="AlphaFoldDB" id="A0AAE0TLP8"/>
<dbReference type="SUPFAM" id="SSF56112">
    <property type="entry name" value="Protein kinase-like (PK-like)"/>
    <property type="match status" value="1"/>
</dbReference>
<dbReference type="GO" id="GO:0005524">
    <property type="term" value="F:ATP binding"/>
    <property type="evidence" value="ECO:0007669"/>
    <property type="project" value="InterPro"/>
</dbReference>
<name>A0AAE0TLP8_9PEZI</name>
<accession>A0AAE0TLP8</accession>
<dbReference type="InterPro" id="IPR000719">
    <property type="entry name" value="Prot_kinase_dom"/>
</dbReference>
<gene>
    <name evidence="3" type="ORF">LTR78_010579</name>
</gene>
<organism evidence="3 4">
    <name type="scientific">Recurvomyces mirabilis</name>
    <dbReference type="NCBI Taxonomy" id="574656"/>
    <lineage>
        <taxon>Eukaryota</taxon>
        <taxon>Fungi</taxon>
        <taxon>Dikarya</taxon>
        <taxon>Ascomycota</taxon>
        <taxon>Pezizomycotina</taxon>
        <taxon>Dothideomycetes</taxon>
        <taxon>Dothideomycetidae</taxon>
        <taxon>Mycosphaerellales</taxon>
        <taxon>Teratosphaeriaceae</taxon>
        <taxon>Recurvomyces</taxon>
    </lineage>
</organism>
<evidence type="ECO:0000313" key="4">
    <source>
        <dbReference type="Proteomes" id="UP001274830"/>
    </source>
</evidence>
<dbReference type="GO" id="GO:0005737">
    <property type="term" value="C:cytoplasm"/>
    <property type="evidence" value="ECO:0007669"/>
    <property type="project" value="TreeGrafter"/>
</dbReference>
<reference evidence="3" key="1">
    <citation type="submission" date="2023-07" db="EMBL/GenBank/DDBJ databases">
        <title>Black Yeasts Isolated from many extreme environments.</title>
        <authorList>
            <person name="Coleine C."/>
            <person name="Stajich J.E."/>
            <person name="Selbmann L."/>
        </authorList>
    </citation>
    <scope>NUCLEOTIDE SEQUENCE</scope>
    <source>
        <strain evidence="3">CCFEE 5485</strain>
    </source>
</reference>
<evidence type="ECO:0000259" key="2">
    <source>
        <dbReference type="PROSITE" id="PS50011"/>
    </source>
</evidence>
<dbReference type="PANTHER" id="PTHR24361">
    <property type="entry name" value="MITOGEN-ACTIVATED KINASE KINASE KINASE"/>
    <property type="match status" value="1"/>
</dbReference>
<dbReference type="PANTHER" id="PTHR24361:SF785">
    <property type="entry name" value="DUAL SPECIFICITY MITOGEN-ACTIVATED PROTEIN KINASE KINASE 1"/>
    <property type="match status" value="1"/>
</dbReference>
<keyword evidence="4" id="KW-1185">Reference proteome</keyword>
<evidence type="ECO:0000256" key="1">
    <source>
        <dbReference type="SAM" id="MobiDB-lite"/>
    </source>
</evidence>
<feature type="domain" description="Protein kinase" evidence="2">
    <location>
        <begin position="57"/>
        <end position="284"/>
    </location>
</feature>
<dbReference type="GO" id="GO:0004674">
    <property type="term" value="F:protein serine/threonine kinase activity"/>
    <property type="evidence" value="ECO:0007669"/>
    <property type="project" value="TreeGrafter"/>
</dbReference>
<sequence>MLAESEINTSPELEDSLKASSDQAASLRHPFTVPTHLTMQYGVCISRRDVWDIYSAISYTHNQGTEWFGRTITSGRRQTGLGTAHPLYTIKQEEINNNAALQPLPKPLHPNVTVLHHVFCNNATISFVYEEMDMSLSQVLSHPLEPSISYPAQNHRLIGAIFKQILCGVEYVHQRLHVAHGGLCLSNVLMNRNGIIKLANVGHSILRPATDYQNDFQMLCTLFEEVVSWLGEDPRNALYERIWALLSEGSLTQVQQDSRASYKTRSTLLWRPLPFSPLAKLVAK</sequence>
<feature type="region of interest" description="Disordered" evidence="1">
    <location>
        <begin position="1"/>
        <end position="21"/>
    </location>
</feature>
<dbReference type="Proteomes" id="UP001274830">
    <property type="component" value="Unassembled WGS sequence"/>
</dbReference>
<comment type="caution">
    <text evidence="3">The sequence shown here is derived from an EMBL/GenBank/DDBJ whole genome shotgun (WGS) entry which is preliminary data.</text>
</comment>
<dbReference type="InterPro" id="IPR011009">
    <property type="entry name" value="Kinase-like_dom_sf"/>
</dbReference>
<dbReference type="Gene3D" id="1.10.510.10">
    <property type="entry name" value="Transferase(Phosphotransferase) domain 1"/>
    <property type="match status" value="1"/>
</dbReference>
<evidence type="ECO:0000313" key="3">
    <source>
        <dbReference type="EMBL" id="KAK3669525.1"/>
    </source>
</evidence>
<dbReference type="PROSITE" id="PS50011">
    <property type="entry name" value="PROTEIN_KINASE_DOM"/>
    <property type="match status" value="1"/>
</dbReference>
<dbReference type="EMBL" id="JAUTXT010000080">
    <property type="protein sequence ID" value="KAK3669525.1"/>
    <property type="molecule type" value="Genomic_DNA"/>
</dbReference>
<proteinExistence type="predicted"/>
<feature type="compositionally biased region" description="Polar residues" evidence="1">
    <location>
        <begin position="1"/>
        <end position="11"/>
    </location>
</feature>